<comment type="caution">
    <text evidence="7">The sequence shown here is derived from an EMBL/GenBank/DDBJ whole genome shotgun (WGS) entry which is preliminary data.</text>
</comment>
<organism evidence="7 8">
    <name type="scientific">Azoarcus taiwanensis</name>
    <dbReference type="NCBI Taxonomy" id="666964"/>
    <lineage>
        <taxon>Bacteria</taxon>
        <taxon>Pseudomonadati</taxon>
        <taxon>Pseudomonadota</taxon>
        <taxon>Betaproteobacteria</taxon>
        <taxon>Rhodocyclales</taxon>
        <taxon>Zoogloeaceae</taxon>
        <taxon>Azoarcus</taxon>
    </lineage>
</organism>
<protein>
    <submittedName>
        <fullName evidence="7">Efflux RND transporter periplasmic adaptor subunit</fullName>
    </submittedName>
</protein>
<dbReference type="PANTHER" id="PTHR30469">
    <property type="entry name" value="MULTIDRUG RESISTANCE PROTEIN MDTA"/>
    <property type="match status" value="1"/>
</dbReference>
<dbReference type="PANTHER" id="PTHR30469:SF18">
    <property type="entry name" value="RESISTANCE-NODULATION-CELL DIVISION (RND) EFFLUX MEMBRANE FUSION PROTEIN-RELATED"/>
    <property type="match status" value="1"/>
</dbReference>
<reference evidence="7" key="1">
    <citation type="submission" date="2019-12" db="EMBL/GenBank/DDBJ databases">
        <title>Comparative genomics gives insights into the taxonomy of the Azoarcus-Aromatoleum group and reveals separate origins of nif in the plant-associated Azoarcus and non-plant-associated Aromatoleum sub-groups.</title>
        <authorList>
            <person name="Lafos M."/>
            <person name="Maluk M."/>
            <person name="Batista M."/>
            <person name="Junghare M."/>
            <person name="Carmona M."/>
            <person name="Faoro H."/>
            <person name="Cruz L.M."/>
            <person name="Battistoni F."/>
            <person name="De Souza E."/>
            <person name="Pedrosa F."/>
            <person name="Chen W.-M."/>
            <person name="Poole P.S."/>
            <person name="Dixon R.A."/>
            <person name="James E.K."/>
        </authorList>
    </citation>
    <scope>NUCLEOTIDE SEQUENCE</scope>
    <source>
        <strain evidence="7">NSC3</strain>
    </source>
</reference>
<dbReference type="GO" id="GO:0015562">
    <property type="term" value="F:efflux transmembrane transporter activity"/>
    <property type="evidence" value="ECO:0007669"/>
    <property type="project" value="TreeGrafter"/>
</dbReference>
<comment type="similarity">
    <text evidence="1">Belongs to the membrane fusion protein (MFP) (TC 8.A.1) family.</text>
</comment>
<dbReference type="Gene3D" id="2.40.30.170">
    <property type="match status" value="1"/>
</dbReference>
<dbReference type="SUPFAM" id="SSF111369">
    <property type="entry name" value="HlyD-like secretion proteins"/>
    <property type="match status" value="1"/>
</dbReference>
<feature type="signal peptide" evidence="3">
    <location>
        <begin position="1"/>
        <end position="28"/>
    </location>
</feature>
<evidence type="ECO:0000259" key="6">
    <source>
        <dbReference type="Pfam" id="PF25954"/>
    </source>
</evidence>
<feature type="domain" description="Multidrug resistance protein MdtA-like barrel-sandwich hybrid" evidence="5">
    <location>
        <begin position="54"/>
        <end position="189"/>
    </location>
</feature>
<dbReference type="InterPro" id="IPR058624">
    <property type="entry name" value="MdtA-like_HH"/>
</dbReference>
<dbReference type="InterPro" id="IPR058625">
    <property type="entry name" value="MdtA-like_BSH"/>
</dbReference>
<dbReference type="NCBIfam" id="TIGR01730">
    <property type="entry name" value="RND_mfp"/>
    <property type="match status" value="1"/>
</dbReference>
<evidence type="ECO:0000259" key="5">
    <source>
        <dbReference type="Pfam" id="PF25917"/>
    </source>
</evidence>
<dbReference type="Pfam" id="PF25954">
    <property type="entry name" value="Beta-barrel_RND_2"/>
    <property type="match status" value="1"/>
</dbReference>
<keyword evidence="8" id="KW-1185">Reference proteome</keyword>
<evidence type="ECO:0000256" key="1">
    <source>
        <dbReference type="ARBA" id="ARBA00009477"/>
    </source>
</evidence>
<evidence type="ECO:0000256" key="3">
    <source>
        <dbReference type="SAM" id="SignalP"/>
    </source>
</evidence>
<feature type="coiled-coil region" evidence="2">
    <location>
        <begin position="95"/>
        <end position="122"/>
    </location>
</feature>
<accession>A0A972F7J5</accession>
<dbReference type="EMBL" id="WTVM01000049">
    <property type="protein sequence ID" value="NMG03266.1"/>
    <property type="molecule type" value="Genomic_DNA"/>
</dbReference>
<feature type="chain" id="PRO_5038030018" evidence="3">
    <location>
        <begin position="29"/>
        <end position="349"/>
    </location>
</feature>
<gene>
    <name evidence="7" type="ORF">GPA21_09795</name>
</gene>
<dbReference type="InterPro" id="IPR058792">
    <property type="entry name" value="Beta-barrel_RND_2"/>
</dbReference>
<evidence type="ECO:0000256" key="2">
    <source>
        <dbReference type="SAM" id="Coils"/>
    </source>
</evidence>
<feature type="domain" description="Multidrug resistance protein MdtA-like alpha-helical hairpin" evidence="4">
    <location>
        <begin position="96"/>
        <end position="158"/>
    </location>
</feature>
<keyword evidence="2" id="KW-0175">Coiled coil</keyword>
<dbReference type="Gene3D" id="1.10.287.470">
    <property type="entry name" value="Helix hairpin bin"/>
    <property type="match status" value="1"/>
</dbReference>
<sequence length="349" mass="36440">MLIYMKLRHLLSLSPLVATLAFATQSFADIPTTVVDARPTPLIHVAEATIESINQVTIAAQVPGRILELHVDAGASVASGDLLVRIDSAAAGQAVAGAEAGVAQAEANLANARAEYERVRSLLERNFVSQSAVDSALLARQAAEAQLRAARASRGQVATEFGYTSISSPLAGVVSQRHVEVGEMAQPGLPLVTVFDPAAMRAVADVPQFRFAALGNDAPRATVELPGAGSWIEAARVTVLPAADARTHTVRVRVDLPTGLTGIMPGTFARVHFVTGEVTRIVVPAASILRRSEITGVYVADGRGGFALRQVRLGEMQPDGTVEILAGLTGGETIALDPVRAGIAARSVR</sequence>
<dbReference type="AlphaFoldDB" id="A0A972F7J5"/>
<name>A0A972F7J5_9RHOO</name>
<evidence type="ECO:0000313" key="7">
    <source>
        <dbReference type="EMBL" id="NMG03266.1"/>
    </source>
</evidence>
<dbReference type="GO" id="GO:1990281">
    <property type="term" value="C:efflux pump complex"/>
    <property type="evidence" value="ECO:0007669"/>
    <property type="project" value="TreeGrafter"/>
</dbReference>
<dbReference type="Gene3D" id="2.40.50.100">
    <property type="match status" value="1"/>
</dbReference>
<proteinExistence type="inferred from homology"/>
<dbReference type="Proteomes" id="UP000599523">
    <property type="component" value="Unassembled WGS sequence"/>
</dbReference>
<evidence type="ECO:0000259" key="4">
    <source>
        <dbReference type="Pfam" id="PF25876"/>
    </source>
</evidence>
<dbReference type="InterPro" id="IPR006143">
    <property type="entry name" value="RND_pump_MFP"/>
</dbReference>
<keyword evidence="3" id="KW-0732">Signal</keyword>
<dbReference type="Pfam" id="PF25876">
    <property type="entry name" value="HH_MFP_RND"/>
    <property type="match status" value="1"/>
</dbReference>
<feature type="domain" description="CusB-like beta-barrel" evidence="6">
    <location>
        <begin position="204"/>
        <end position="275"/>
    </location>
</feature>
<dbReference type="Gene3D" id="2.40.420.20">
    <property type="match status" value="1"/>
</dbReference>
<dbReference type="Pfam" id="PF25917">
    <property type="entry name" value="BSH_RND"/>
    <property type="match status" value="1"/>
</dbReference>
<evidence type="ECO:0000313" key="8">
    <source>
        <dbReference type="Proteomes" id="UP000599523"/>
    </source>
</evidence>